<keyword evidence="3" id="KW-1185">Reference proteome</keyword>
<name>A0AAN8XGA0_HALRR</name>
<evidence type="ECO:0000313" key="3">
    <source>
        <dbReference type="Proteomes" id="UP001381693"/>
    </source>
</evidence>
<sequence>DYWDSTKRMAGQEGEWTPAPVRTWPQLLPFLLLLRLYLLFLHAEALNMETCDGKPHQVTLNPQAEVYL</sequence>
<dbReference type="Proteomes" id="UP001381693">
    <property type="component" value="Unassembled WGS sequence"/>
</dbReference>
<organism evidence="2 3">
    <name type="scientific">Halocaridina rubra</name>
    <name type="common">Hawaiian red shrimp</name>
    <dbReference type="NCBI Taxonomy" id="373956"/>
    <lineage>
        <taxon>Eukaryota</taxon>
        <taxon>Metazoa</taxon>
        <taxon>Ecdysozoa</taxon>
        <taxon>Arthropoda</taxon>
        <taxon>Crustacea</taxon>
        <taxon>Multicrustacea</taxon>
        <taxon>Malacostraca</taxon>
        <taxon>Eumalacostraca</taxon>
        <taxon>Eucarida</taxon>
        <taxon>Decapoda</taxon>
        <taxon>Pleocyemata</taxon>
        <taxon>Caridea</taxon>
        <taxon>Atyoidea</taxon>
        <taxon>Atyidae</taxon>
        <taxon>Halocaridina</taxon>
    </lineage>
</organism>
<evidence type="ECO:0000256" key="1">
    <source>
        <dbReference type="SAM" id="SignalP"/>
    </source>
</evidence>
<feature type="chain" id="PRO_5042866383" evidence="1">
    <location>
        <begin position="46"/>
        <end position="68"/>
    </location>
</feature>
<evidence type="ECO:0000313" key="2">
    <source>
        <dbReference type="EMBL" id="KAK7079828.1"/>
    </source>
</evidence>
<comment type="caution">
    <text evidence="2">The sequence shown here is derived from an EMBL/GenBank/DDBJ whole genome shotgun (WGS) entry which is preliminary data.</text>
</comment>
<accession>A0AAN8XGA0</accession>
<reference evidence="2 3" key="1">
    <citation type="submission" date="2023-11" db="EMBL/GenBank/DDBJ databases">
        <title>Halocaridina rubra genome assembly.</title>
        <authorList>
            <person name="Smith C."/>
        </authorList>
    </citation>
    <scope>NUCLEOTIDE SEQUENCE [LARGE SCALE GENOMIC DNA]</scope>
    <source>
        <strain evidence="2">EP-1</strain>
        <tissue evidence="2">Whole</tissue>
    </source>
</reference>
<feature type="non-terminal residue" evidence="2">
    <location>
        <position position="68"/>
    </location>
</feature>
<dbReference type="EMBL" id="JAXCGZ010006357">
    <property type="protein sequence ID" value="KAK7079828.1"/>
    <property type="molecule type" value="Genomic_DNA"/>
</dbReference>
<gene>
    <name evidence="2" type="ORF">SK128_008496</name>
</gene>
<feature type="signal peptide" evidence="1">
    <location>
        <begin position="1"/>
        <end position="45"/>
    </location>
</feature>
<dbReference type="AlphaFoldDB" id="A0AAN8XGA0"/>
<feature type="non-terminal residue" evidence="2">
    <location>
        <position position="1"/>
    </location>
</feature>
<protein>
    <submittedName>
        <fullName evidence="2">Uncharacterized protein</fullName>
    </submittedName>
</protein>
<proteinExistence type="predicted"/>
<keyword evidence="1" id="KW-0732">Signal</keyword>